<accession>F8QD19</accession>
<evidence type="ECO:0000259" key="2">
    <source>
        <dbReference type="Pfam" id="PF20152"/>
    </source>
</evidence>
<dbReference type="HOGENOM" id="CLU_2661388_0_0_1"/>
<evidence type="ECO:0000313" key="3">
    <source>
        <dbReference type="EMBL" id="EGN94034.1"/>
    </source>
</evidence>
<dbReference type="AlphaFoldDB" id="F8QD19"/>
<sequence>MGLLGCLVASLQLILYYALQDVSTYVAPHLLVSKCYVNSVMASLNARHSLRKMIRRDNALDMAVISSSDNPHTLNT</sequence>
<feature type="signal peptide" evidence="1">
    <location>
        <begin position="1"/>
        <end position="18"/>
    </location>
</feature>
<feature type="domain" description="DUF6534" evidence="2">
    <location>
        <begin position="5"/>
        <end position="49"/>
    </location>
</feature>
<name>F8QD19_SERL3</name>
<dbReference type="OrthoDB" id="2971182at2759"/>
<evidence type="ECO:0000256" key="1">
    <source>
        <dbReference type="SAM" id="SignalP"/>
    </source>
</evidence>
<keyword evidence="1" id="KW-0732">Signal</keyword>
<reference evidence="4" key="1">
    <citation type="journal article" date="2011" name="Science">
        <title>The plant cell wall-decomposing machinery underlies the functional diversity of forest fungi.</title>
        <authorList>
            <person name="Eastwood D.C."/>
            <person name="Floudas D."/>
            <person name="Binder M."/>
            <person name="Majcherczyk A."/>
            <person name="Schneider P."/>
            <person name="Aerts A."/>
            <person name="Asiegbu F.O."/>
            <person name="Baker S.E."/>
            <person name="Barry K."/>
            <person name="Bendiksby M."/>
            <person name="Blumentritt M."/>
            <person name="Coutinho P.M."/>
            <person name="Cullen D."/>
            <person name="de Vries R.P."/>
            <person name="Gathman A."/>
            <person name="Goodell B."/>
            <person name="Henrissat B."/>
            <person name="Ihrmark K."/>
            <person name="Kauserud H."/>
            <person name="Kohler A."/>
            <person name="LaButti K."/>
            <person name="Lapidus A."/>
            <person name="Lavin J.L."/>
            <person name="Lee Y.-H."/>
            <person name="Lindquist E."/>
            <person name="Lilly W."/>
            <person name="Lucas S."/>
            <person name="Morin E."/>
            <person name="Murat C."/>
            <person name="Oguiza J.A."/>
            <person name="Park J."/>
            <person name="Pisabarro A.G."/>
            <person name="Riley R."/>
            <person name="Rosling A."/>
            <person name="Salamov A."/>
            <person name="Schmidt O."/>
            <person name="Schmutz J."/>
            <person name="Skrede I."/>
            <person name="Stenlid J."/>
            <person name="Wiebenga A."/>
            <person name="Xie X."/>
            <person name="Kuees U."/>
            <person name="Hibbett D.S."/>
            <person name="Hoffmeister D."/>
            <person name="Hoegberg N."/>
            <person name="Martin F."/>
            <person name="Grigoriev I.V."/>
            <person name="Watkinson S.C."/>
        </authorList>
    </citation>
    <scope>NUCLEOTIDE SEQUENCE [LARGE SCALE GENOMIC DNA]</scope>
    <source>
        <strain evidence="4">strain S7.3</strain>
    </source>
</reference>
<organism evidence="4">
    <name type="scientific">Serpula lacrymans var. lacrymans (strain S7.3)</name>
    <name type="common">Dry rot fungus</name>
    <dbReference type="NCBI Taxonomy" id="936435"/>
    <lineage>
        <taxon>Eukaryota</taxon>
        <taxon>Fungi</taxon>
        <taxon>Dikarya</taxon>
        <taxon>Basidiomycota</taxon>
        <taxon>Agaricomycotina</taxon>
        <taxon>Agaricomycetes</taxon>
        <taxon>Agaricomycetidae</taxon>
        <taxon>Boletales</taxon>
        <taxon>Coniophorineae</taxon>
        <taxon>Serpulaceae</taxon>
        <taxon>Serpula</taxon>
    </lineage>
</organism>
<feature type="chain" id="PRO_5003377299" description="DUF6534 domain-containing protein" evidence="1">
    <location>
        <begin position="19"/>
        <end position="76"/>
    </location>
</feature>
<protein>
    <recommendedName>
        <fullName evidence="2">DUF6534 domain-containing protein</fullName>
    </recommendedName>
</protein>
<dbReference type="Proteomes" id="UP000008063">
    <property type="component" value="Unassembled WGS sequence"/>
</dbReference>
<dbReference type="EMBL" id="GL945490">
    <property type="protein sequence ID" value="EGN94034.1"/>
    <property type="molecule type" value="Genomic_DNA"/>
</dbReference>
<dbReference type="Pfam" id="PF20152">
    <property type="entry name" value="DUF6534"/>
    <property type="match status" value="1"/>
</dbReference>
<keyword evidence="4" id="KW-1185">Reference proteome</keyword>
<dbReference type="InterPro" id="IPR045339">
    <property type="entry name" value="DUF6534"/>
</dbReference>
<dbReference type="InParanoid" id="F8QD19"/>
<proteinExistence type="predicted"/>
<evidence type="ECO:0000313" key="4">
    <source>
        <dbReference type="Proteomes" id="UP000008063"/>
    </source>
</evidence>
<feature type="non-terminal residue" evidence="3">
    <location>
        <position position="76"/>
    </location>
</feature>
<gene>
    <name evidence="3" type="ORF">SERLA73DRAFT_189185</name>
</gene>